<accession>A0A382IQ29</accession>
<sequence>PRRRSRTHPPTKSVRPPEMRTDSTIL</sequence>
<dbReference type="EMBL" id="UINC01068679">
    <property type="protein sequence ID" value="SVC01475.1"/>
    <property type="molecule type" value="Genomic_DNA"/>
</dbReference>
<dbReference type="AlphaFoldDB" id="A0A382IQ29"/>
<reference evidence="2" key="1">
    <citation type="submission" date="2018-05" db="EMBL/GenBank/DDBJ databases">
        <authorList>
            <person name="Lanie J.A."/>
            <person name="Ng W.-L."/>
            <person name="Kazmierczak K.M."/>
            <person name="Andrzejewski T.M."/>
            <person name="Davidsen T.M."/>
            <person name="Wayne K.J."/>
            <person name="Tettelin H."/>
            <person name="Glass J.I."/>
            <person name="Rusch D."/>
            <person name="Podicherti R."/>
            <person name="Tsui H.-C.T."/>
            <person name="Winkler M.E."/>
        </authorList>
    </citation>
    <scope>NUCLEOTIDE SEQUENCE</scope>
</reference>
<gene>
    <name evidence="2" type="ORF">METZ01_LOCUS254329</name>
</gene>
<evidence type="ECO:0000313" key="2">
    <source>
        <dbReference type="EMBL" id="SVC01475.1"/>
    </source>
</evidence>
<feature type="compositionally biased region" description="Basic and acidic residues" evidence="1">
    <location>
        <begin position="15"/>
        <end position="26"/>
    </location>
</feature>
<feature type="non-terminal residue" evidence="2">
    <location>
        <position position="26"/>
    </location>
</feature>
<proteinExistence type="predicted"/>
<feature type="region of interest" description="Disordered" evidence="1">
    <location>
        <begin position="1"/>
        <end position="26"/>
    </location>
</feature>
<organism evidence="2">
    <name type="scientific">marine metagenome</name>
    <dbReference type="NCBI Taxonomy" id="408172"/>
    <lineage>
        <taxon>unclassified sequences</taxon>
        <taxon>metagenomes</taxon>
        <taxon>ecological metagenomes</taxon>
    </lineage>
</organism>
<feature type="non-terminal residue" evidence="2">
    <location>
        <position position="1"/>
    </location>
</feature>
<protein>
    <submittedName>
        <fullName evidence="2">Uncharacterized protein</fullName>
    </submittedName>
</protein>
<name>A0A382IQ29_9ZZZZ</name>
<evidence type="ECO:0000256" key="1">
    <source>
        <dbReference type="SAM" id="MobiDB-lite"/>
    </source>
</evidence>